<accession>A0A172TYX5</accession>
<organism evidence="3 4">
    <name type="scientific">Flavisolibacter tropicus</name>
    <dbReference type="NCBI Taxonomy" id="1492898"/>
    <lineage>
        <taxon>Bacteria</taxon>
        <taxon>Pseudomonadati</taxon>
        <taxon>Bacteroidota</taxon>
        <taxon>Chitinophagia</taxon>
        <taxon>Chitinophagales</taxon>
        <taxon>Chitinophagaceae</taxon>
        <taxon>Flavisolibacter</taxon>
    </lineage>
</organism>
<dbReference type="InterPro" id="IPR010902">
    <property type="entry name" value="NUMOD4"/>
</dbReference>
<sequence>MINKQPGEVWKPLVFSGSGALRNRYAVSSHGRIASYKEDILKDGKLLNGSITTGYRTLNLHRPGNKGTLYIHRELARLFLKRTSPKYKFVIHKNHDKLDNNIKNLQWATLDEMIEHQQGSPAKIAYKEKQANRTVGLKLTATQVRRIKDQLNNKNRRLTIKQIADKYAVSEMTLYRIKSGENWSRV</sequence>
<dbReference type="KEGG" id="fla:SY85_17820"/>
<evidence type="ECO:0008006" key="5">
    <source>
        <dbReference type="Google" id="ProtNLM"/>
    </source>
</evidence>
<dbReference type="Pfam" id="PF13392">
    <property type="entry name" value="HNH_3"/>
    <property type="match status" value="1"/>
</dbReference>
<dbReference type="Gene3D" id="3.90.75.20">
    <property type="match status" value="1"/>
</dbReference>
<evidence type="ECO:0000313" key="4">
    <source>
        <dbReference type="Proteomes" id="UP000077177"/>
    </source>
</evidence>
<feature type="domain" description="HNH nuclease" evidence="2">
    <location>
        <begin position="82"/>
        <end position="109"/>
    </location>
</feature>
<proteinExistence type="predicted"/>
<dbReference type="Gene3D" id="1.10.10.60">
    <property type="entry name" value="Homeodomain-like"/>
    <property type="match status" value="1"/>
</dbReference>
<dbReference type="GO" id="GO:0016788">
    <property type="term" value="F:hydrolase activity, acting on ester bonds"/>
    <property type="evidence" value="ECO:0007669"/>
    <property type="project" value="InterPro"/>
</dbReference>
<feature type="domain" description="NUMOD4" evidence="1">
    <location>
        <begin position="8"/>
        <end position="61"/>
    </location>
</feature>
<dbReference type="OrthoDB" id="6631788at2"/>
<dbReference type="Proteomes" id="UP000077177">
    <property type="component" value="Chromosome"/>
</dbReference>
<reference evidence="4" key="1">
    <citation type="submission" date="2015-01" db="EMBL/GenBank/DDBJ databases">
        <title>Flavisolibacter sp./LCS9/ whole genome sequencing.</title>
        <authorList>
            <person name="Kim M.K."/>
            <person name="Srinivasan S."/>
            <person name="Lee J.-J."/>
        </authorList>
    </citation>
    <scope>NUCLEOTIDE SEQUENCE [LARGE SCALE GENOMIC DNA]</scope>
    <source>
        <strain evidence="4">LCS9</strain>
    </source>
</reference>
<dbReference type="InterPro" id="IPR003615">
    <property type="entry name" value="HNH_nuc"/>
</dbReference>
<dbReference type="Pfam" id="PF07463">
    <property type="entry name" value="NUMOD4"/>
    <property type="match status" value="1"/>
</dbReference>
<dbReference type="EMBL" id="CP011390">
    <property type="protein sequence ID" value="ANE52074.1"/>
    <property type="molecule type" value="Genomic_DNA"/>
</dbReference>
<dbReference type="SUPFAM" id="SSF54060">
    <property type="entry name" value="His-Me finger endonucleases"/>
    <property type="match status" value="1"/>
</dbReference>
<evidence type="ECO:0000313" key="3">
    <source>
        <dbReference type="EMBL" id="ANE52074.1"/>
    </source>
</evidence>
<keyword evidence="4" id="KW-1185">Reference proteome</keyword>
<dbReference type="InterPro" id="IPR044925">
    <property type="entry name" value="His-Me_finger_sf"/>
</dbReference>
<protein>
    <recommendedName>
        <fullName evidence="5">NUMOD4 domain-containing protein</fullName>
    </recommendedName>
</protein>
<gene>
    <name evidence="3" type="ORF">SY85_17820</name>
</gene>
<evidence type="ECO:0000259" key="2">
    <source>
        <dbReference type="Pfam" id="PF13392"/>
    </source>
</evidence>
<reference evidence="3 4" key="2">
    <citation type="journal article" date="2016" name="Int. J. Syst. Evol. Microbiol.">
        <title>Flavisolibacter tropicus sp. nov., isolated from tropical soil.</title>
        <authorList>
            <person name="Lee J.J."/>
            <person name="Kang M.S."/>
            <person name="Kim G.S."/>
            <person name="Lee C.S."/>
            <person name="Lim S."/>
            <person name="Lee J."/>
            <person name="Roh S.H."/>
            <person name="Kang H."/>
            <person name="Ha J.M."/>
            <person name="Bae S."/>
            <person name="Jung H.Y."/>
            <person name="Kim M.K."/>
        </authorList>
    </citation>
    <scope>NUCLEOTIDE SEQUENCE [LARGE SCALE GENOMIC DNA]</scope>
    <source>
        <strain evidence="3 4">LCS9</strain>
    </source>
</reference>
<dbReference type="RefSeq" id="WP_066406219.1">
    <property type="nucleotide sequence ID" value="NZ_CP011390.1"/>
</dbReference>
<evidence type="ECO:0000259" key="1">
    <source>
        <dbReference type="Pfam" id="PF07463"/>
    </source>
</evidence>
<name>A0A172TYX5_9BACT</name>
<dbReference type="STRING" id="1492898.SY85_17820"/>
<dbReference type="AlphaFoldDB" id="A0A172TYX5"/>